<evidence type="ECO:0000256" key="10">
    <source>
        <dbReference type="RuleBase" id="RU004326"/>
    </source>
</evidence>
<evidence type="ECO:0000256" key="6">
    <source>
        <dbReference type="ARBA" id="ARBA00022553"/>
    </source>
</evidence>
<keyword evidence="9" id="KW-0413">Isomerase</keyword>
<feature type="domain" description="Alpha-D-phosphohexomutase alpha/beta/alpha" evidence="14">
    <location>
        <begin position="264"/>
        <end position="372"/>
    </location>
</feature>
<dbReference type="PANTHER" id="PTHR43771:SF2">
    <property type="entry name" value="PHOSPHOMANNOMUTASE_PHOSPHOGLUCOMUTASE"/>
    <property type="match status" value="1"/>
</dbReference>
<evidence type="ECO:0000259" key="11">
    <source>
        <dbReference type="Pfam" id="PF00408"/>
    </source>
</evidence>
<dbReference type="PRINTS" id="PR00509">
    <property type="entry name" value="PGMPMM"/>
</dbReference>
<evidence type="ECO:0000256" key="4">
    <source>
        <dbReference type="ARBA" id="ARBA00010231"/>
    </source>
</evidence>
<evidence type="ECO:0000259" key="13">
    <source>
        <dbReference type="Pfam" id="PF02879"/>
    </source>
</evidence>
<dbReference type="InterPro" id="IPR005846">
    <property type="entry name" value="A-D-PHexomutase_a/b/a-III"/>
</dbReference>
<dbReference type="Pfam" id="PF02879">
    <property type="entry name" value="PGM_PMM_II"/>
    <property type="match status" value="1"/>
</dbReference>
<evidence type="ECO:0000256" key="5">
    <source>
        <dbReference type="ARBA" id="ARBA00012730"/>
    </source>
</evidence>
<dbReference type="AlphaFoldDB" id="A0A2A4X1I3"/>
<dbReference type="Pfam" id="PF00408">
    <property type="entry name" value="PGM_PMM_IV"/>
    <property type="match status" value="1"/>
</dbReference>
<dbReference type="PANTHER" id="PTHR43771">
    <property type="entry name" value="PHOSPHOMANNOMUTASE"/>
    <property type="match status" value="1"/>
</dbReference>
<dbReference type="EMBL" id="NVUL01000055">
    <property type="protein sequence ID" value="PCI76562.1"/>
    <property type="molecule type" value="Genomic_DNA"/>
</dbReference>
<dbReference type="Pfam" id="PF02878">
    <property type="entry name" value="PGM_PMM_I"/>
    <property type="match status" value="1"/>
</dbReference>
<evidence type="ECO:0000256" key="9">
    <source>
        <dbReference type="ARBA" id="ARBA00023235"/>
    </source>
</evidence>
<dbReference type="GO" id="GO:0004615">
    <property type="term" value="F:phosphomannomutase activity"/>
    <property type="evidence" value="ECO:0007669"/>
    <property type="project" value="UniProtKB-EC"/>
</dbReference>
<dbReference type="GO" id="GO:0000287">
    <property type="term" value="F:magnesium ion binding"/>
    <property type="evidence" value="ECO:0007669"/>
    <property type="project" value="InterPro"/>
</dbReference>
<feature type="domain" description="Alpha-D-phosphohexomutase alpha/beta/alpha" evidence="13">
    <location>
        <begin position="162"/>
        <end position="259"/>
    </location>
</feature>
<comment type="similarity">
    <text evidence="4 10">Belongs to the phosphohexose mutase family.</text>
</comment>
<evidence type="ECO:0000256" key="7">
    <source>
        <dbReference type="ARBA" id="ARBA00022723"/>
    </source>
</evidence>
<feature type="domain" description="Alpha-D-phosphohexomutase alpha/beta/alpha" evidence="12">
    <location>
        <begin position="17"/>
        <end position="146"/>
    </location>
</feature>
<dbReference type="InterPro" id="IPR005845">
    <property type="entry name" value="A-D-PHexomutase_a/b/a-II"/>
</dbReference>
<protein>
    <recommendedName>
        <fullName evidence="5">phosphomannomutase</fullName>
        <ecNumber evidence="5">5.4.2.8</ecNumber>
    </recommendedName>
</protein>
<gene>
    <name evidence="15" type="ORF">COB20_10155</name>
</gene>
<sequence length="467" mass="51086">MNQVATQADPESIPASIFRAYDIRGIAEQQLTTASVKRIGQAIGSEALDQNITSLLVGYDGRLSSPTLSIALIEGIQSSGCSVVSIGLVPTPLLYFATYTTDYTSGVMLTASHNPANYNGLKIVFNQTSLADNQIQTIRTRIENDQLRTGRGGFAELEVDRSYIDNICGRVQLSKPLKIVIDCGNAVPGKIAPTLFQELGCDVHPIFCEIDGSFPNHHPDPTVPENLAALASTVLEKNADIGVALDGDGDRVGLITNRGKFVDADRMLMLLVQTILPSYSGRAVVFDVKCSSKLGALVEQFGGSPVMHRSGHSFMKQKMRETNAILGGEYAAHIFIKDDWFGFDDGLYVAARLLKIISESSASSDEIFDQFFTGFCTPEIKIEVPEERKFSLMDRLLELANFPAAKLITLDGLRVEYADGWGLVRASNTSPALLLRFEADSQERMDEIQEKFRTLILSVDKNLEIGF</sequence>
<dbReference type="SUPFAM" id="SSF53738">
    <property type="entry name" value="Phosphoglucomutase, first 3 domains"/>
    <property type="match status" value="3"/>
</dbReference>
<proteinExistence type="inferred from homology"/>
<dbReference type="GO" id="GO:0005975">
    <property type="term" value="P:carbohydrate metabolic process"/>
    <property type="evidence" value="ECO:0007669"/>
    <property type="project" value="InterPro"/>
</dbReference>
<dbReference type="Proteomes" id="UP000218767">
    <property type="component" value="Unassembled WGS sequence"/>
</dbReference>
<evidence type="ECO:0000256" key="2">
    <source>
        <dbReference type="ARBA" id="ARBA00001946"/>
    </source>
</evidence>
<dbReference type="InterPro" id="IPR005841">
    <property type="entry name" value="Alpha-D-phosphohexomutase_SF"/>
</dbReference>
<comment type="cofactor">
    <cofactor evidence="2">
        <name>Mg(2+)</name>
        <dbReference type="ChEBI" id="CHEBI:18420"/>
    </cofactor>
</comment>
<reference evidence="16" key="1">
    <citation type="submission" date="2017-08" db="EMBL/GenBank/DDBJ databases">
        <title>A dynamic microbial community with high functional redundancy inhabits the cold, oxic subseafloor aquifer.</title>
        <authorList>
            <person name="Tully B.J."/>
            <person name="Wheat C.G."/>
            <person name="Glazer B.T."/>
            <person name="Huber J.A."/>
        </authorList>
    </citation>
    <scope>NUCLEOTIDE SEQUENCE [LARGE SCALE GENOMIC DNA]</scope>
</reference>
<evidence type="ECO:0000313" key="16">
    <source>
        <dbReference type="Proteomes" id="UP000218767"/>
    </source>
</evidence>
<feature type="domain" description="Alpha-D-phosphohexomutase C-terminal" evidence="11">
    <location>
        <begin position="379"/>
        <end position="453"/>
    </location>
</feature>
<comment type="caution">
    <text evidence="15">The sequence shown here is derived from an EMBL/GenBank/DDBJ whole genome shotgun (WGS) entry which is preliminary data.</text>
</comment>
<evidence type="ECO:0000313" key="15">
    <source>
        <dbReference type="EMBL" id="PCI76562.1"/>
    </source>
</evidence>
<keyword evidence="8 10" id="KW-0460">Magnesium</keyword>
<evidence type="ECO:0000259" key="12">
    <source>
        <dbReference type="Pfam" id="PF02878"/>
    </source>
</evidence>
<name>A0A2A4X1I3_9GAMM</name>
<comment type="catalytic activity">
    <reaction evidence="1">
        <text>alpha-D-mannose 1-phosphate = D-mannose 6-phosphate</text>
        <dbReference type="Rhea" id="RHEA:11140"/>
        <dbReference type="ChEBI" id="CHEBI:58409"/>
        <dbReference type="ChEBI" id="CHEBI:58735"/>
        <dbReference type="EC" id="5.4.2.8"/>
    </reaction>
</comment>
<evidence type="ECO:0000256" key="1">
    <source>
        <dbReference type="ARBA" id="ARBA00000586"/>
    </source>
</evidence>
<dbReference type="CDD" id="cd03089">
    <property type="entry name" value="PMM_PGM"/>
    <property type="match status" value="1"/>
</dbReference>
<comment type="pathway">
    <text evidence="3">Nucleotide-sugar biosynthesis; GDP-alpha-D-mannose biosynthesis; alpha-D-mannose 1-phosphate from D-fructose 6-phosphate: step 2/2.</text>
</comment>
<dbReference type="SUPFAM" id="SSF55957">
    <property type="entry name" value="Phosphoglucomutase, C-terminal domain"/>
    <property type="match status" value="1"/>
</dbReference>
<evidence type="ECO:0000259" key="14">
    <source>
        <dbReference type="Pfam" id="PF02880"/>
    </source>
</evidence>
<dbReference type="InterPro" id="IPR005843">
    <property type="entry name" value="A-D-PHexomutase_C"/>
</dbReference>
<organism evidence="15 16">
    <name type="scientific">SAR86 cluster bacterium</name>
    <dbReference type="NCBI Taxonomy" id="2030880"/>
    <lineage>
        <taxon>Bacteria</taxon>
        <taxon>Pseudomonadati</taxon>
        <taxon>Pseudomonadota</taxon>
        <taxon>Gammaproteobacteria</taxon>
        <taxon>SAR86 cluster</taxon>
    </lineage>
</organism>
<dbReference type="PROSITE" id="PS00710">
    <property type="entry name" value="PGM_PMM"/>
    <property type="match status" value="1"/>
</dbReference>
<evidence type="ECO:0000256" key="3">
    <source>
        <dbReference type="ARBA" id="ARBA00004699"/>
    </source>
</evidence>
<dbReference type="Pfam" id="PF02880">
    <property type="entry name" value="PGM_PMM_III"/>
    <property type="match status" value="1"/>
</dbReference>
<dbReference type="InterPro" id="IPR036900">
    <property type="entry name" value="A-D-PHexomutase_C_sf"/>
</dbReference>
<dbReference type="InterPro" id="IPR016055">
    <property type="entry name" value="A-D-PHexomutase_a/b/a-I/II/III"/>
</dbReference>
<dbReference type="InterPro" id="IPR005844">
    <property type="entry name" value="A-D-PHexomutase_a/b/a-I"/>
</dbReference>
<evidence type="ECO:0000256" key="8">
    <source>
        <dbReference type="ARBA" id="ARBA00022842"/>
    </source>
</evidence>
<accession>A0A2A4X1I3</accession>
<dbReference type="Gene3D" id="3.30.310.50">
    <property type="entry name" value="Alpha-D-phosphohexomutase, C-terminal domain"/>
    <property type="match status" value="1"/>
</dbReference>
<dbReference type="Gene3D" id="3.40.120.10">
    <property type="entry name" value="Alpha-D-Glucose-1,6-Bisphosphate, subunit A, domain 3"/>
    <property type="match status" value="3"/>
</dbReference>
<dbReference type="EC" id="5.4.2.8" evidence="5"/>
<keyword evidence="7 10" id="KW-0479">Metal-binding</keyword>
<dbReference type="InterPro" id="IPR016066">
    <property type="entry name" value="A-D-PHexomutase_CS"/>
</dbReference>
<keyword evidence="6" id="KW-0597">Phosphoprotein</keyword>